<evidence type="ECO:0000256" key="5">
    <source>
        <dbReference type="RuleBase" id="RU000471"/>
    </source>
</evidence>
<feature type="transmembrane region" description="Helical" evidence="6">
    <location>
        <begin position="160"/>
        <end position="179"/>
    </location>
</feature>
<evidence type="ECO:0000256" key="2">
    <source>
        <dbReference type="ARBA" id="ARBA00022692"/>
    </source>
</evidence>
<dbReference type="Pfam" id="PF00146">
    <property type="entry name" value="NADHdh"/>
    <property type="match status" value="1"/>
</dbReference>
<dbReference type="PANTHER" id="PTHR11432:SF3">
    <property type="entry name" value="NADH-UBIQUINONE OXIDOREDUCTASE CHAIN 1"/>
    <property type="match status" value="1"/>
</dbReference>
<name>A0A2R4WUM9_9HYPH</name>
<dbReference type="AlphaFoldDB" id="A0A2R4WUM9"/>
<dbReference type="GO" id="GO:0009060">
    <property type="term" value="P:aerobic respiration"/>
    <property type="evidence" value="ECO:0007669"/>
    <property type="project" value="TreeGrafter"/>
</dbReference>
<keyword evidence="2 5" id="KW-0812">Transmembrane</keyword>
<evidence type="ECO:0000256" key="4">
    <source>
        <dbReference type="ARBA" id="ARBA00023136"/>
    </source>
</evidence>
<gene>
    <name evidence="7" type="ORF">DA075_30230</name>
</gene>
<keyword evidence="3 6" id="KW-1133">Transmembrane helix</keyword>
<organism evidence="7 8">
    <name type="scientific">Methylobacterium currus</name>
    <dbReference type="NCBI Taxonomy" id="2051553"/>
    <lineage>
        <taxon>Bacteria</taxon>
        <taxon>Pseudomonadati</taxon>
        <taxon>Pseudomonadota</taxon>
        <taxon>Alphaproteobacteria</taxon>
        <taxon>Hyphomicrobiales</taxon>
        <taxon>Methylobacteriaceae</taxon>
        <taxon>Methylobacterium</taxon>
    </lineage>
</organism>
<evidence type="ECO:0000256" key="3">
    <source>
        <dbReference type="ARBA" id="ARBA00022989"/>
    </source>
</evidence>
<keyword evidence="8" id="KW-1185">Reference proteome</keyword>
<evidence type="ECO:0000256" key="1">
    <source>
        <dbReference type="ARBA" id="ARBA00004141"/>
    </source>
</evidence>
<dbReference type="GO" id="GO:0005886">
    <property type="term" value="C:plasma membrane"/>
    <property type="evidence" value="ECO:0007669"/>
    <property type="project" value="UniProtKB-SubCell"/>
</dbReference>
<keyword evidence="4 6" id="KW-0472">Membrane</keyword>
<feature type="transmembrane region" description="Helical" evidence="6">
    <location>
        <begin position="277"/>
        <end position="297"/>
    </location>
</feature>
<dbReference type="Proteomes" id="UP000244755">
    <property type="component" value="Chromosome 2"/>
</dbReference>
<feature type="transmembrane region" description="Helical" evidence="6">
    <location>
        <begin position="237"/>
        <end position="257"/>
    </location>
</feature>
<dbReference type="PANTHER" id="PTHR11432">
    <property type="entry name" value="NADH DEHYDROGENASE SUBUNIT 1"/>
    <property type="match status" value="1"/>
</dbReference>
<feature type="transmembrane region" description="Helical" evidence="6">
    <location>
        <begin position="208"/>
        <end position="230"/>
    </location>
</feature>
<dbReference type="KEGG" id="mee:DA075_30230"/>
<dbReference type="EMBL" id="CP028844">
    <property type="protein sequence ID" value="AWB25218.1"/>
    <property type="molecule type" value="Genomic_DNA"/>
</dbReference>
<protein>
    <submittedName>
        <fullName evidence="7">NADH-quinone oxidoreductase subunit H</fullName>
    </submittedName>
</protein>
<comment type="similarity">
    <text evidence="5">Belongs to the complex I subunit 1 family.</text>
</comment>
<evidence type="ECO:0000256" key="6">
    <source>
        <dbReference type="SAM" id="Phobius"/>
    </source>
</evidence>
<keyword evidence="5" id="KW-0520">NAD</keyword>
<feature type="transmembrane region" description="Helical" evidence="6">
    <location>
        <begin position="89"/>
        <end position="111"/>
    </location>
</feature>
<dbReference type="OrthoDB" id="7988299at2"/>
<dbReference type="InterPro" id="IPR001694">
    <property type="entry name" value="NADH_UbQ_OxRdtase_su1/FPO"/>
</dbReference>
<feature type="transmembrane region" description="Helical" evidence="6">
    <location>
        <begin position="123"/>
        <end position="148"/>
    </location>
</feature>
<evidence type="ECO:0000313" key="7">
    <source>
        <dbReference type="EMBL" id="AWB25218.1"/>
    </source>
</evidence>
<evidence type="ECO:0000313" key="8">
    <source>
        <dbReference type="Proteomes" id="UP000244755"/>
    </source>
</evidence>
<comment type="subcellular location">
    <subcellularLocation>
        <location evidence="5">Cell membrane</location>
        <topology evidence="5">Multi-pass membrane protein</topology>
    </subcellularLocation>
    <subcellularLocation>
        <location evidence="1">Membrane</location>
        <topology evidence="1">Multi-pass membrane protein</topology>
    </subcellularLocation>
</comment>
<proteinExistence type="inferred from homology"/>
<accession>A0A2R4WUM9</accession>
<feature type="transmembrane region" description="Helical" evidence="6">
    <location>
        <begin position="55"/>
        <end position="77"/>
    </location>
</feature>
<dbReference type="GO" id="GO:0003954">
    <property type="term" value="F:NADH dehydrogenase activity"/>
    <property type="evidence" value="ECO:0007669"/>
    <property type="project" value="TreeGrafter"/>
</dbReference>
<dbReference type="RefSeq" id="WP_091891757.1">
    <property type="nucleotide sequence ID" value="NZ_CP028844.1"/>
</dbReference>
<reference evidence="7 8" key="1">
    <citation type="submission" date="2018-04" db="EMBL/GenBank/DDBJ databases">
        <title>Methylobacterium sp. PR1016A genome.</title>
        <authorList>
            <person name="Park W."/>
        </authorList>
    </citation>
    <scope>NUCLEOTIDE SEQUENCE [LARGE SCALE GENOMIC DNA]</scope>
    <source>
        <strain evidence="7 8">PR1016A</strain>
    </source>
</reference>
<sequence>MGVIASAAAVVTALLLGAGLTWAVERLFARSGWDAGPTRGAELRGGLDLPNADRWLLPAGPVVALAGVALATVVVPFGPGLIGRDLGIGLFYVIVVVDFVVLGLALAGWGANTPDSVEAFYRIVAQLVAYVVPLGLAYVGVVMMARSLSTVTVVEAQRDLWFVVLQPLGFLLYLVTGLMQSYRAPFLEPFADSIGGGVLGVTGGWSALLWRVALAGVLFVVAAIGAVLYLGGPSGSWLPGWAWMLAKTYALMALMLGLGRCVRPLSTAGMLALSWKVLIPAGLVNVLLVGGLILLGVGPRA</sequence>